<evidence type="ECO:0000259" key="4">
    <source>
        <dbReference type="PROSITE" id="PS51194"/>
    </source>
</evidence>
<dbReference type="Gene3D" id="3.40.960.10">
    <property type="entry name" value="VSR Endonuclease"/>
    <property type="match status" value="1"/>
</dbReference>
<name>A0ABU9LQZ3_9BACT</name>
<dbReference type="PANTHER" id="PTHR47962">
    <property type="entry name" value="ATP-DEPENDENT HELICASE LHR-RELATED-RELATED"/>
    <property type="match status" value="1"/>
</dbReference>
<dbReference type="PROSITE" id="PS51194">
    <property type="entry name" value="HELICASE_CTER"/>
    <property type="match status" value="1"/>
</dbReference>
<evidence type="ECO:0000259" key="3">
    <source>
        <dbReference type="PROSITE" id="PS51192"/>
    </source>
</evidence>
<dbReference type="Pfam" id="PF00270">
    <property type="entry name" value="DEAD"/>
    <property type="match status" value="1"/>
</dbReference>
<dbReference type="SMART" id="SM00487">
    <property type="entry name" value="DEXDc"/>
    <property type="match status" value="1"/>
</dbReference>
<dbReference type="Proteomes" id="UP001479606">
    <property type="component" value="Unassembled WGS sequence"/>
</dbReference>
<dbReference type="InterPro" id="IPR011545">
    <property type="entry name" value="DEAD/DEAH_box_helicase_dom"/>
</dbReference>
<comment type="caution">
    <text evidence="5">The sequence shown here is derived from an EMBL/GenBank/DDBJ whole genome shotgun (WGS) entry which is preliminary data.</text>
</comment>
<dbReference type="Pfam" id="PF00271">
    <property type="entry name" value="Helicase_C"/>
    <property type="match status" value="1"/>
</dbReference>
<keyword evidence="2" id="KW-0067">ATP-binding</keyword>
<reference evidence="5 6" key="1">
    <citation type="journal article" date="2018" name="Arch. Microbiol.">
        <title>Hymenobacter segetis sp. nov., isolated from soil.</title>
        <authorList>
            <person name="Ten L.N."/>
            <person name="Lim S.J."/>
            <person name="Kim B.O."/>
            <person name="Kang I.K."/>
            <person name="Jung H.Y."/>
        </authorList>
    </citation>
    <scope>NUCLEOTIDE SEQUENCE [LARGE SCALE GENOMIC DNA]</scope>
    <source>
        <strain evidence="5 6">S7-3-11</strain>
    </source>
</reference>
<gene>
    <name evidence="5" type="ORF">AAFH49_01485</name>
</gene>
<dbReference type="PROSITE" id="PS51192">
    <property type="entry name" value="HELICASE_ATP_BIND_1"/>
    <property type="match status" value="1"/>
</dbReference>
<evidence type="ECO:0000256" key="1">
    <source>
        <dbReference type="ARBA" id="ARBA00022741"/>
    </source>
</evidence>
<dbReference type="PANTHER" id="PTHR47962:SF5">
    <property type="entry name" value="ATP-DEPENDENT HELICASE LHR-RELATED"/>
    <property type="match status" value="1"/>
</dbReference>
<dbReference type="Gene3D" id="3.40.50.300">
    <property type="entry name" value="P-loop containing nucleotide triphosphate hydrolases"/>
    <property type="match status" value="2"/>
</dbReference>
<dbReference type="InterPro" id="IPR027417">
    <property type="entry name" value="P-loop_NTPase"/>
</dbReference>
<evidence type="ECO:0000256" key="2">
    <source>
        <dbReference type="ARBA" id="ARBA00022840"/>
    </source>
</evidence>
<dbReference type="EMBL" id="JBCEVZ010000002">
    <property type="protein sequence ID" value="MEL5992861.1"/>
    <property type="molecule type" value="Genomic_DNA"/>
</dbReference>
<dbReference type="SMART" id="SM00490">
    <property type="entry name" value="HELICc"/>
    <property type="match status" value="1"/>
</dbReference>
<dbReference type="RefSeq" id="WP_342295449.1">
    <property type="nucleotide sequence ID" value="NZ_JBCEVZ010000002.1"/>
</dbReference>
<dbReference type="InterPro" id="IPR052511">
    <property type="entry name" value="ATP-dep_Helicase"/>
</dbReference>
<dbReference type="InterPro" id="IPR014001">
    <property type="entry name" value="Helicase_ATP-bd"/>
</dbReference>
<accession>A0ABU9LQZ3</accession>
<keyword evidence="1" id="KW-0547">Nucleotide-binding</keyword>
<keyword evidence="6" id="KW-1185">Reference proteome</keyword>
<keyword evidence="5" id="KW-0347">Helicase</keyword>
<feature type="domain" description="Helicase ATP-binding" evidence="3">
    <location>
        <begin position="90"/>
        <end position="280"/>
    </location>
</feature>
<organism evidence="5 6">
    <name type="scientific">Hymenobacter segetis</name>
    <dbReference type="NCBI Taxonomy" id="2025509"/>
    <lineage>
        <taxon>Bacteria</taxon>
        <taxon>Pseudomonadati</taxon>
        <taxon>Bacteroidota</taxon>
        <taxon>Cytophagia</taxon>
        <taxon>Cytophagales</taxon>
        <taxon>Hymenobacteraceae</taxon>
        <taxon>Hymenobacter</taxon>
    </lineage>
</organism>
<sequence length="1708" mass="194571">MNVFTLHKKLISEYQAYIKGFINIKDEAIRNQVTAALSENKLWPEPLLQFNPAFKPGQSISSLCDEGTLHPAMAKVFHDYSLYEHQVQAIKRGSAGKGFIVTSGTGSGKSLTYMATIFNDLLKNPPTEPGIRAIIVYPMNALINSQHEEIKRYAKQYTEQTGNPFPINFAQYTGQEKTDDKESIRKEQPHILLTNYMMLELLLTRSQEQPMRENLYRNLRYLVFDELHTYRGRQGADVSLLIRRLHAHAQNPLICIGTSATMVSGDNLTLLEQRTKVAEVAEQIFGTAYSEADVVMEQLVPSLSTLVKESTASELADSLQTPITPDGQEENLRLHPLATWLEGRVALAKQEGVWVRNKPSSLETIITQLHDETNVSRSICESRLVEVLDWINNVNTARQAREERGTYLPFKLHQFISQTGSVYVSLTPGPDRIITLEPGVRRADPTTQELKPIYPVVFSRQSGHEFICVTLRQGVSRLDPREFRQKPAGDQGAKPGYLLLGADIWDPIRDTEELPSAWWKRRKDDTIVVEKKYQDRMPLKLWCDEAGNYSTNPAPHLPLEGWFMSEKLLFDPTSGTFYDPKTNEGTKLTNLGSEGRSTSTTVLSYALLQNLGAVVKTPAERKLLSFTDNRQDAALQSGHFNDFVQVAQLRAGIYRAVAQEPSAQLSHSQLPDAIFKALALPASAYVNSDIVPTFAAQIKGYQEALKDFLMYRALYDLRRSWRVIMPNLEQSGLLQIEYGYVEENCADDAAWQDTPIFNQLKPKQREKVTRQLLDYFRSSYALYSDEYLTPDSMRSKGTVIREKLKNPYRIEKDEMEEPAYMCITPPPAGGRFFTVSAGRQSAVGKYLNRIVGNHCEGLDMKAASYNEIAKALFDKFCEAGWLQPTSVGKDDHGDAIYVYQLRADQLLWQVAAGTPRRDEVRLYSYKEASAPHPSEFFRDLYQTNFSAQKQLIGSEHTGQLNTEQRQDRETKFRAGDISALYCSPTMELGIDISSLNVVHMRNVPPNPANYTQRSGRAGRSGQAALVVTYCSFYSPHDRHYFARSTEMVAGQVAPPRLDLTQEELLISHLNALYLAEVGAQAFENSLTDVIEMSNPELPIKEAVKASMEAADASKLRIRTAFQRIVQRLPVAVHAKYSLSWIDLHIDQVPSNLNRALNRWRRLYQAAELQLRDAQNIISQNIYKDNTPERKRAFRLERQATKQRDLLRNDLGRQTNAASEFYPFRYLASEGFLPGYNFTRLPIRTFLPKGDFDGEFISRPRFVALREFGPRNIVYHNGNKFRIDQLQISNLEQSLQSARVSRAAGYFLTGAELTRNVCPFSNTPLDNNSSKEEFGEVLVEMTETRCEEIERISCEEEERRSEGFQIETYFNVPGGMHTVVRAEARAAEDPFLHIRYIPSAQLVQVNRKWRSAREQGFLVDMVFGQWMRETAAQMPNPAANPGQPVPRRIQLFTTDTADALYLEPVAALALNDNGVVTLQYAIKRAIENVFQVESNEIGVTLMGEGRNIFLYESAEGSLGVLSQFVHDKDVFHQVMVEAYRLCRFDDDSYKEPASYNDLLSYYNQRDHLLINRFDIRDALEKLIAADIHLLTNSDFDSYEQQFEHLWQAHDKSSSTERKFLDYLKKNKLRLPDKAQHRVEGIYCQPDFYYEPGIWVFCDGTPHDEPGQKAHDKLQREAIENRGEEVFVYHYSESLEELTAKRPDIFFAVS</sequence>
<keyword evidence="5" id="KW-0378">Hydrolase</keyword>
<protein>
    <submittedName>
        <fullName evidence="5">DEAD/DEAH box helicase</fullName>
    </submittedName>
</protein>
<dbReference type="GO" id="GO:0004386">
    <property type="term" value="F:helicase activity"/>
    <property type="evidence" value="ECO:0007669"/>
    <property type="project" value="UniProtKB-KW"/>
</dbReference>
<evidence type="ECO:0000313" key="5">
    <source>
        <dbReference type="EMBL" id="MEL5992861.1"/>
    </source>
</evidence>
<evidence type="ECO:0000313" key="6">
    <source>
        <dbReference type="Proteomes" id="UP001479606"/>
    </source>
</evidence>
<proteinExistence type="predicted"/>
<feature type="domain" description="Helicase C-terminal" evidence="4">
    <location>
        <begin position="902"/>
        <end position="1065"/>
    </location>
</feature>
<dbReference type="SUPFAM" id="SSF52540">
    <property type="entry name" value="P-loop containing nucleoside triphosphate hydrolases"/>
    <property type="match status" value="2"/>
</dbReference>
<dbReference type="InterPro" id="IPR001650">
    <property type="entry name" value="Helicase_C-like"/>
</dbReference>